<gene>
    <name evidence="5" type="ORF">AB8U03_09850</name>
</gene>
<dbReference type="Proteomes" id="UP001564657">
    <property type="component" value="Unassembled WGS sequence"/>
</dbReference>
<name>A0ABV4BR05_9CLOT</name>
<keyword evidence="6" id="KW-1185">Reference proteome</keyword>
<reference evidence="5 6" key="1">
    <citation type="submission" date="2024-08" db="EMBL/GenBank/DDBJ databases">
        <title>Clostridium lapicellarii sp. nov., and Clostridium renhuaiense sp. nov., two species isolated from the mud in a fermentation cellar used for producing sauce-flavour Chinese liquors.</title>
        <authorList>
            <person name="Yang F."/>
            <person name="Wang H."/>
            <person name="Chen L.Q."/>
            <person name="Zhou N."/>
            <person name="Lu J.J."/>
            <person name="Pu X.X."/>
            <person name="Wan B."/>
            <person name="Wang L."/>
            <person name="Liu S.J."/>
        </authorList>
    </citation>
    <scope>NUCLEOTIDE SEQUENCE [LARGE SCALE GENOMIC DNA]</scope>
    <source>
        <strain evidence="5 6">MT-5</strain>
    </source>
</reference>
<keyword evidence="2" id="KW-0456">Lyase</keyword>
<evidence type="ECO:0000259" key="3">
    <source>
        <dbReference type="Pfam" id="PF04295"/>
    </source>
</evidence>
<organism evidence="5 6">
    <name type="scientific">Clostridium moutaii</name>
    <dbReference type="NCBI Taxonomy" id="3240932"/>
    <lineage>
        <taxon>Bacteria</taxon>
        <taxon>Bacillati</taxon>
        <taxon>Bacillota</taxon>
        <taxon>Clostridia</taxon>
        <taxon>Eubacteriales</taxon>
        <taxon>Clostridiaceae</taxon>
        <taxon>Clostridium</taxon>
    </lineage>
</organism>
<keyword evidence="5" id="KW-0378">Hydrolase</keyword>
<dbReference type="GO" id="GO:0016787">
    <property type="term" value="F:hydrolase activity"/>
    <property type="evidence" value="ECO:0007669"/>
    <property type="project" value="UniProtKB-KW"/>
</dbReference>
<evidence type="ECO:0000313" key="6">
    <source>
        <dbReference type="Proteomes" id="UP001564657"/>
    </source>
</evidence>
<comment type="similarity">
    <text evidence="1">Belongs to the UxaA family.</text>
</comment>
<dbReference type="RefSeq" id="WP_369704383.1">
    <property type="nucleotide sequence ID" value="NZ_JBGEWD010000008.1"/>
</dbReference>
<dbReference type="Pfam" id="PF20629">
    <property type="entry name" value="GD_AH_C"/>
    <property type="match status" value="1"/>
</dbReference>
<accession>A0ABV4BR05</accession>
<evidence type="ECO:0000313" key="5">
    <source>
        <dbReference type="EMBL" id="MEY8000492.1"/>
    </source>
</evidence>
<feature type="domain" description="D-galactarate/Altronate dehydratase C-terminal" evidence="4">
    <location>
        <begin position="143"/>
        <end position="381"/>
    </location>
</feature>
<dbReference type="InterPro" id="IPR048332">
    <property type="entry name" value="GD_AH_C"/>
</dbReference>
<comment type="caution">
    <text evidence="5">The sequence shown here is derived from an EMBL/GenBank/DDBJ whole genome shotgun (WGS) entry which is preliminary data.</text>
</comment>
<evidence type="ECO:0000256" key="1">
    <source>
        <dbReference type="ARBA" id="ARBA00010986"/>
    </source>
</evidence>
<dbReference type="Pfam" id="PF04295">
    <property type="entry name" value="GD_AH_second"/>
    <property type="match status" value="1"/>
</dbReference>
<dbReference type="EMBL" id="JBGEWD010000008">
    <property type="protein sequence ID" value="MEY8000492.1"/>
    <property type="molecule type" value="Genomic_DNA"/>
</dbReference>
<feature type="domain" description="D-galactarate/Altronate dehydratase second" evidence="3">
    <location>
        <begin position="5"/>
        <end position="134"/>
    </location>
</feature>
<protein>
    <submittedName>
        <fullName evidence="5">UxaA family hydrolase</fullName>
    </submittedName>
</protein>
<dbReference type="InterPro" id="IPR052172">
    <property type="entry name" value="UxaA_altronate/galactarate_dh"/>
</dbReference>
<evidence type="ECO:0000256" key="2">
    <source>
        <dbReference type="ARBA" id="ARBA00023239"/>
    </source>
</evidence>
<dbReference type="PANTHER" id="PTHR30536">
    <property type="entry name" value="ALTRONATE/GALACTARATE DEHYDRATASE"/>
    <property type="match status" value="1"/>
</dbReference>
<dbReference type="InterPro" id="IPR007392">
    <property type="entry name" value="GD_AH_second"/>
</dbReference>
<evidence type="ECO:0000259" key="4">
    <source>
        <dbReference type="Pfam" id="PF20629"/>
    </source>
</evidence>
<proteinExistence type="inferred from homology"/>
<sequence length="386" mass="40735">MKFMGYRRPDGKVGIRNKVLVLPTCACSSETCRIVAEQVKGAVNIVNQNGCGQAKGDLDITVKVLVGLAANPNVYGTVLIGLGCENAQPDEVSKLIEAVTNKPLKKLVIQEEGGTSATIAKGIEYAREMAQEASELKREEADISELIVATECGGSDPTSGLAANPVLGDMSDRLVDLGSTSILCETTEFIGAEHLLAARGATPEISDEIISIVKRYENHLKTAGENLREGNPSPGNKAGGISTIEEKSLGCIHKGGHRPIVEVVDYADFPSKKGLVIMDTPGFDIASVTGLAAGGCQIIVFTTGRGTPTGNIISPVLKVTGNKYTFEKMKGNIDFNASQVISGEKTIEQLGENLLNEVINVANGKVTKAEALGFNDTAISRLCNYV</sequence>
<dbReference type="PANTHER" id="PTHR30536:SF5">
    <property type="entry name" value="ALTRONATE DEHYDRATASE"/>
    <property type="match status" value="1"/>
</dbReference>